<reference evidence="2" key="1">
    <citation type="submission" date="2017-01" db="EMBL/GenBank/DDBJ databases">
        <title>Genome Analysis of Deinococcus marmoris KOPRI26562.</title>
        <authorList>
            <person name="Kim J.H."/>
            <person name="Oh H.-M."/>
        </authorList>
    </citation>
    <scope>NUCLEOTIDE SEQUENCE [LARGE SCALE GENOMIC DNA]</scope>
    <source>
        <strain evidence="2">PAMC 26633</strain>
    </source>
</reference>
<evidence type="ECO:0000313" key="1">
    <source>
        <dbReference type="EMBL" id="OXC73480.1"/>
    </source>
</evidence>
<proteinExistence type="predicted"/>
<protein>
    <submittedName>
        <fullName evidence="1">Uncharacterized protein</fullName>
    </submittedName>
</protein>
<dbReference type="Proteomes" id="UP000214720">
    <property type="component" value="Unassembled WGS sequence"/>
</dbReference>
<organism evidence="1 2">
    <name type="scientific">Caballeronia sordidicola</name>
    <name type="common">Burkholderia sordidicola</name>
    <dbReference type="NCBI Taxonomy" id="196367"/>
    <lineage>
        <taxon>Bacteria</taxon>
        <taxon>Pseudomonadati</taxon>
        <taxon>Pseudomonadota</taxon>
        <taxon>Betaproteobacteria</taxon>
        <taxon>Burkholderiales</taxon>
        <taxon>Burkholderiaceae</taxon>
        <taxon>Caballeronia</taxon>
    </lineage>
</organism>
<accession>A0A226WRM6</accession>
<comment type="caution">
    <text evidence="1">The sequence shown here is derived from an EMBL/GenBank/DDBJ whole genome shotgun (WGS) entry which is preliminary data.</text>
</comment>
<dbReference type="EMBL" id="MTHB01000247">
    <property type="protein sequence ID" value="OXC73480.1"/>
    <property type="molecule type" value="Genomic_DNA"/>
</dbReference>
<name>A0A226WRM6_CABSO</name>
<evidence type="ECO:0000313" key="2">
    <source>
        <dbReference type="Proteomes" id="UP000214720"/>
    </source>
</evidence>
<dbReference type="AlphaFoldDB" id="A0A226WRM6"/>
<sequence>MDSQVGVFGVEWYMREDYDRSRAMFIDGDALPRSYEEWKQQVELLRERLVSQGILVVQAYINPDVFPDWYVANGCQPDARGRDMFAASVARRVMVEQGHLRD</sequence>
<gene>
    <name evidence="1" type="ORF">BSU04_36845</name>
</gene>